<sequence>MILMKFLTAAFSLLLVSSPVFSCDWKISKTRDQMTDVVTCAVTSAKAKVSFYRHGKDRPNVYDGSAYSESGLRIRIDDNKVISMGDNAYTRQKALDELLPQLKSGTRIRTAFDDYPEYKEGDAPLCNLQKLLDAC</sequence>
<organism evidence="2 3">
    <name type="scientific">Pseudomonas mandelii JR-1</name>
    <dbReference type="NCBI Taxonomy" id="1147786"/>
    <lineage>
        <taxon>Bacteria</taxon>
        <taxon>Pseudomonadati</taxon>
        <taxon>Pseudomonadota</taxon>
        <taxon>Gammaproteobacteria</taxon>
        <taxon>Pseudomonadales</taxon>
        <taxon>Pseudomonadaceae</taxon>
        <taxon>Pseudomonas</taxon>
    </lineage>
</organism>
<evidence type="ECO:0000313" key="3">
    <source>
        <dbReference type="Proteomes" id="UP000026913"/>
    </source>
</evidence>
<reference evidence="2 3" key="1">
    <citation type="journal article" date="2012" name="J. Bacteriol.">
        <title>Genome sequence of cold-adapted Pseudomonas mandelii strain JR-1.</title>
        <authorList>
            <person name="Jang S.H."/>
            <person name="Kim J."/>
            <person name="Kim J."/>
            <person name="Hong S."/>
            <person name="Lee C."/>
        </authorList>
    </citation>
    <scope>NUCLEOTIDE SEQUENCE [LARGE SCALE GENOMIC DNA]</scope>
    <source>
        <strain evidence="2 3">JR-1</strain>
    </source>
</reference>
<keyword evidence="1" id="KW-0732">Signal</keyword>
<accession>A0A024E9P5</accession>
<name>A0A024E9P5_9PSED</name>
<dbReference type="Proteomes" id="UP000026913">
    <property type="component" value="Chromosome"/>
</dbReference>
<protein>
    <submittedName>
        <fullName evidence="2">Uncharacterized protein</fullName>
    </submittedName>
</protein>
<feature type="chain" id="PRO_5001530614" evidence="1">
    <location>
        <begin position="23"/>
        <end position="135"/>
    </location>
</feature>
<evidence type="ECO:0000313" key="2">
    <source>
        <dbReference type="EMBL" id="AHZ69073.1"/>
    </source>
</evidence>
<feature type="signal peptide" evidence="1">
    <location>
        <begin position="1"/>
        <end position="22"/>
    </location>
</feature>
<dbReference type="KEGG" id="pman:OU5_1994"/>
<dbReference type="EMBL" id="CP005960">
    <property type="protein sequence ID" value="AHZ69073.1"/>
    <property type="molecule type" value="Genomic_DNA"/>
</dbReference>
<dbReference type="AlphaFoldDB" id="A0A024E9P5"/>
<proteinExistence type="predicted"/>
<gene>
    <name evidence="2" type="ORF">OU5_1994</name>
</gene>
<evidence type="ECO:0000256" key="1">
    <source>
        <dbReference type="SAM" id="SignalP"/>
    </source>
</evidence>
<dbReference type="HOGENOM" id="CLU_1883984_0_0_6"/>